<dbReference type="GO" id="GO:0006260">
    <property type="term" value="P:DNA replication"/>
    <property type="evidence" value="ECO:0007669"/>
    <property type="project" value="InterPro"/>
</dbReference>
<evidence type="ECO:0000313" key="1">
    <source>
        <dbReference type="EMBL" id="OGC16549.1"/>
    </source>
</evidence>
<evidence type="ECO:0000313" key="2">
    <source>
        <dbReference type="Proteomes" id="UP000177905"/>
    </source>
</evidence>
<comment type="caution">
    <text evidence="1">The sequence shown here is derived from an EMBL/GenBank/DDBJ whole genome shotgun (WGS) entry which is preliminary data.</text>
</comment>
<dbReference type="PANTHER" id="PTHR21075">
    <property type="entry name" value="ANAEROBIC RIBONUCLEOSIDE-TRIPHOSPHATE REDUCTASE"/>
    <property type="match status" value="1"/>
</dbReference>
<accession>A0A1F4S813</accession>
<protein>
    <submittedName>
        <fullName evidence="1">Anaerobic ribonucleoside-triphosphate reductase</fullName>
    </submittedName>
</protein>
<dbReference type="Pfam" id="PF13597">
    <property type="entry name" value="NRDD"/>
    <property type="match status" value="1"/>
</dbReference>
<sequence>MEDSQLENIKFPKGKTDDSTDLALFVRTSGENIVGWDREKIVDALVRETDLSPDIAGIIGHEVERQISSLKIKMITSPLIRELVDVKLLEYGLEEARRKHTRLGLPLYDVKQIVFAPNKENANVPHGPEATNLSLAESIKKELALLHVFSQDIGDAHMRGDLHLHDLGFIDRPYCSGQSVEYVKKFGLDLPNALSIAKPAKHAEVLLAQMVKFSAALQGVFAGAIGWDAVNLFFAPFLEGRTDKEVYQIAQMLIYEYSQQAVARGGQAIFSDINLYWEVPKHFENVEAIGPGGQYTGKKYGEYEKEAQRFVWALFEVYKEGDGSGRPFFFPKPLVHMTEKFFKTEGHEKFLHHISEVATEMGNTYFVFDRGETAKISECCRLSFKLEQSDLDDAKEPWRMRYSALQNVTVNLPRLAYRAEGSTEKLLELLDQMLELAAKAHLEKKKFIEEILALGQNGPLSMLAMKRDGQPYLRMFRVSYLMGILGLNEMVQYHIKKELHESNDALKFGLKIISHMKLKCDEMSKKYGIHFVLEQTPAESTAYRFAKLDLEHYFDQASMVVKGFFSTKEIYYTNSTYFNVSYQQNPIDKVKQEGLFHPLIDAGALTHVWLGESKPNPASIANFVTKTMRETQNSQIAFSPEFTSCNDCGKISRGLKDNCPSCTSENIDGITRITGYFSKIKGWNKGKKGELKVRHHVEV</sequence>
<dbReference type="Proteomes" id="UP000177905">
    <property type="component" value="Unassembled WGS sequence"/>
</dbReference>
<reference evidence="1 2" key="1">
    <citation type="journal article" date="2016" name="Nat. Commun.">
        <title>Thousands of microbial genomes shed light on interconnected biogeochemical processes in an aquifer system.</title>
        <authorList>
            <person name="Anantharaman K."/>
            <person name="Brown C.T."/>
            <person name="Hug L.A."/>
            <person name="Sharon I."/>
            <person name="Castelle C.J."/>
            <person name="Probst A.J."/>
            <person name="Thomas B.C."/>
            <person name="Singh A."/>
            <person name="Wilkins M.J."/>
            <person name="Karaoz U."/>
            <person name="Brodie E.L."/>
            <person name="Williams K.H."/>
            <person name="Hubbard S.S."/>
            <person name="Banfield J.F."/>
        </authorList>
    </citation>
    <scope>NUCLEOTIDE SEQUENCE [LARGE SCALE GENOMIC DNA]</scope>
</reference>
<dbReference type="GO" id="GO:0009265">
    <property type="term" value="P:2'-deoxyribonucleotide biosynthetic process"/>
    <property type="evidence" value="ECO:0007669"/>
    <property type="project" value="TreeGrafter"/>
</dbReference>
<dbReference type="NCBIfam" id="TIGR02487">
    <property type="entry name" value="NrdD"/>
    <property type="match status" value="1"/>
</dbReference>
<organism evidence="1 2">
    <name type="scientific">candidate division WOR-1 bacterium RIFOXYB2_FULL_36_35</name>
    <dbReference type="NCBI Taxonomy" id="1802578"/>
    <lineage>
        <taxon>Bacteria</taxon>
        <taxon>Bacillati</taxon>
        <taxon>Saganbacteria</taxon>
    </lineage>
</organism>
<dbReference type="SUPFAM" id="SSF51998">
    <property type="entry name" value="PFL-like glycyl radical enzymes"/>
    <property type="match status" value="1"/>
</dbReference>
<dbReference type="InterPro" id="IPR012833">
    <property type="entry name" value="NrdD"/>
</dbReference>
<gene>
    <name evidence="1" type="ORF">A2290_06535</name>
</gene>
<dbReference type="GO" id="GO:0008998">
    <property type="term" value="F:ribonucleoside-triphosphate reductase (thioredoxin) activity"/>
    <property type="evidence" value="ECO:0007669"/>
    <property type="project" value="InterPro"/>
</dbReference>
<dbReference type="AlphaFoldDB" id="A0A1F4S813"/>
<dbReference type="Gene3D" id="3.20.70.20">
    <property type="match status" value="1"/>
</dbReference>
<dbReference type="EMBL" id="MEUA01000007">
    <property type="protein sequence ID" value="OGC16549.1"/>
    <property type="molecule type" value="Genomic_DNA"/>
</dbReference>
<dbReference type="GO" id="GO:0004748">
    <property type="term" value="F:ribonucleoside-diphosphate reductase activity, thioredoxin disulfide as acceptor"/>
    <property type="evidence" value="ECO:0007669"/>
    <property type="project" value="TreeGrafter"/>
</dbReference>
<name>A0A1F4S813_UNCSA</name>
<proteinExistence type="predicted"/>
<dbReference type="PANTHER" id="PTHR21075:SF0">
    <property type="entry name" value="ANAEROBIC RIBONUCLEOSIDE-TRIPHOSPHATE REDUCTASE"/>
    <property type="match status" value="1"/>
</dbReference>
<dbReference type="GO" id="GO:0031250">
    <property type="term" value="C:anaerobic ribonucleoside-triphosphate reductase complex"/>
    <property type="evidence" value="ECO:0007669"/>
    <property type="project" value="TreeGrafter"/>
</dbReference>